<reference evidence="2 3" key="1">
    <citation type="journal article" date="2012" name="Science">
        <title>The Paleozoic origin of enzymatic lignin decomposition reconstructed from 31 fungal genomes.</title>
        <authorList>
            <person name="Floudas D."/>
            <person name="Binder M."/>
            <person name="Riley R."/>
            <person name="Barry K."/>
            <person name="Blanchette R.A."/>
            <person name="Henrissat B."/>
            <person name="Martinez A.T."/>
            <person name="Otillar R."/>
            <person name="Spatafora J.W."/>
            <person name="Yadav J.S."/>
            <person name="Aerts A."/>
            <person name="Benoit I."/>
            <person name="Boyd A."/>
            <person name="Carlson A."/>
            <person name="Copeland A."/>
            <person name="Coutinho P.M."/>
            <person name="de Vries R.P."/>
            <person name="Ferreira P."/>
            <person name="Findley K."/>
            <person name="Foster B."/>
            <person name="Gaskell J."/>
            <person name="Glotzer D."/>
            <person name="Gorecki P."/>
            <person name="Heitman J."/>
            <person name="Hesse C."/>
            <person name="Hori C."/>
            <person name="Igarashi K."/>
            <person name="Jurgens J.A."/>
            <person name="Kallen N."/>
            <person name="Kersten P."/>
            <person name="Kohler A."/>
            <person name="Kuees U."/>
            <person name="Kumar T.K.A."/>
            <person name="Kuo A."/>
            <person name="LaButti K."/>
            <person name="Larrondo L.F."/>
            <person name="Lindquist E."/>
            <person name="Ling A."/>
            <person name="Lombard V."/>
            <person name="Lucas S."/>
            <person name="Lundell T."/>
            <person name="Martin R."/>
            <person name="McLaughlin D.J."/>
            <person name="Morgenstern I."/>
            <person name="Morin E."/>
            <person name="Murat C."/>
            <person name="Nagy L.G."/>
            <person name="Nolan M."/>
            <person name="Ohm R.A."/>
            <person name="Patyshakuliyeva A."/>
            <person name="Rokas A."/>
            <person name="Ruiz-Duenas F.J."/>
            <person name="Sabat G."/>
            <person name="Salamov A."/>
            <person name="Samejima M."/>
            <person name="Schmutz J."/>
            <person name="Slot J.C."/>
            <person name="St John F."/>
            <person name="Stenlid J."/>
            <person name="Sun H."/>
            <person name="Sun S."/>
            <person name="Syed K."/>
            <person name="Tsang A."/>
            <person name="Wiebenga A."/>
            <person name="Young D."/>
            <person name="Pisabarro A."/>
            <person name="Eastwood D.C."/>
            <person name="Martin F."/>
            <person name="Cullen D."/>
            <person name="Grigoriev I.V."/>
            <person name="Hibbett D.S."/>
        </authorList>
    </citation>
    <scope>NUCLEOTIDE SEQUENCE</scope>
    <source>
        <strain evidence="3">FP-58527</strain>
    </source>
</reference>
<feature type="region of interest" description="Disordered" evidence="1">
    <location>
        <begin position="32"/>
        <end position="257"/>
    </location>
</feature>
<evidence type="ECO:0000313" key="2">
    <source>
        <dbReference type="EMBL" id="EPT03599.1"/>
    </source>
</evidence>
<dbReference type="eggNOG" id="ENOG502SVKV">
    <property type="taxonomic scope" value="Eukaryota"/>
</dbReference>
<dbReference type="InParanoid" id="S8EJT7"/>
<keyword evidence="3" id="KW-1185">Reference proteome</keyword>
<dbReference type="HOGENOM" id="CLU_071088_0_0_1"/>
<feature type="compositionally biased region" description="Basic and acidic residues" evidence="1">
    <location>
        <begin position="43"/>
        <end position="55"/>
    </location>
</feature>
<sequence>MAEEEDIGLEVLQAQVDMSLAFTQNLVTSWLKPTEGKLPSSKSRNEEKELEEYMRRPQRLGVGAAIPESTSLLSRDGARLKSKLTSAGKKRAREDDDVQAAPLPSDDEEESKASVIKKKAKVDPFAPKEKSRKRVHEAPKPFNEHPSFQKLGGTEGEASATPAPSETHPRGREAGTPAAPLSAKKKKKKKDRHSAPQLIIERPKSPSATQPAPEQPTASSSNTGAATAESPRTSAKVEPITETCKCLNCPTPSAGVA</sequence>
<dbReference type="InterPro" id="IPR021641">
    <property type="entry name" value="DUF3245"/>
</dbReference>
<dbReference type="Proteomes" id="UP000015241">
    <property type="component" value="Unassembled WGS sequence"/>
</dbReference>
<dbReference type="Pfam" id="PF11595">
    <property type="entry name" value="DUF3245"/>
    <property type="match status" value="1"/>
</dbReference>
<dbReference type="OrthoDB" id="3438340at2759"/>
<dbReference type="AlphaFoldDB" id="S8EJT7"/>
<feature type="compositionally biased region" description="Low complexity" evidence="1">
    <location>
        <begin position="217"/>
        <end position="230"/>
    </location>
</feature>
<gene>
    <name evidence="2" type="ORF">FOMPIDRAFT_113204</name>
</gene>
<protein>
    <submittedName>
        <fullName evidence="2">Uncharacterized protein</fullName>
    </submittedName>
</protein>
<accession>S8EJT7</accession>
<feature type="compositionally biased region" description="Basic residues" evidence="1">
    <location>
        <begin position="183"/>
        <end position="192"/>
    </location>
</feature>
<name>S8EJT7_FOMSC</name>
<proteinExistence type="predicted"/>
<evidence type="ECO:0000313" key="3">
    <source>
        <dbReference type="Proteomes" id="UP000015241"/>
    </source>
</evidence>
<dbReference type="EMBL" id="KE504129">
    <property type="protein sequence ID" value="EPT03599.1"/>
    <property type="molecule type" value="Genomic_DNA"/>
</dbReference>
<organism evidence="2 3">
    <name type="scientific">Fomitopsis schrenkii</name>
    <name type="common">Brown rot fungus</name>
    <dbReference type="NCBI Taxonomy" id="2126942"/>
    <lineage>
        <taxon>Eukaryota</taxon>
        <taxon>Fungi</taxon>
        <taxon>Dikarya</taxon>
        <taxon>Basidiomycota</taxon>
        <taxon>Agaricomycotina</taxon>
        <taxon>Agaricomycetes</taxon>
        <taxon>Polyporales</taxon>
        <taxon>Fomitopsis</taxon>
    </lineage>
</organism>
<evidence type="ECO:0000256" key="1">
    <source>
        <dbReference type="SAM" id="MobiDB-lite"/>
    </source>
</evidence>